<evidence type="ECO:0000313" key="2">
    <source>
        <dbReference type="Proteomes" id="UP000054248"/>
    </source>
</evidence>
<proteinExistence type="predicted"/>
<name>A0A0C3KHN9_9AGAM</name>
<dbReference type="AlphaFoldDB" id="A0A0C3KHN9"/>
<dbReference type="Proteomes" id="UP000054248">
    <property type="component" value="Unassembled WGS sequence"/>
</dbReference>
<dbReference type="EMBL" id="KN823153">
    <property type="protein sequence ID" value="KIO20993.1"/>
    <property type="molecule type" value="Genomic_DNA"/>
</dbReference>
<dbReference type="STRING" id="1051891.A0A0C3KHN9"/>
<dbReference type="OrthoDB" id="3268924at2759"/>
<reference evidence="2" key="2">
    <citation type="submission" date="2015-01" db="EMBL/GenBank/DDBJ databases">
        <title>Evolutionary Origins and Diversification of the Mycorrhizal Mutualists.</title>
        <authorList>
            <consortium name="DOE Joint Genome Institute"/>
            <consortium name="Mycorrhizal Genomics Consortium"/>
            <person name="Kohler A."/>
            <person name="Kuo A."/>
            <person name="Nagy L.G."/>
            <person name="Floudas D."/>
            <person name="Copeland A."/>
            <person name="Barry K.W."/>
            <person name="Cichocki N."/>
            <person name="Veneault-Fourrey C."/>
            <person name="LaButti K."/>
            <person name="Lindquist E.A."/>
            <person name="Lipzen A."/>
            <person name="Lundell T."/>
            <person name="Morin E."/>
            <person name="Murat C."/>
            <person name="Riley R."/>
            <person name="Ohm R."/>
            <person name="Sun H."/>
            <person name="Tunlid A."/>
            <person name="Henrissat B."/>
            <person name="Grigoriev I.V."/>
            <person name="Hibbett D.S."/>
            <person name="Martin F."/>
        </authorList>
    </citation>
    <scope>NUCLEOTIDE SEQUENCE [LARGE SCALE GENOMIC DNA]</scope>
    <source>
        <strain evidence="2">MUT 4182</strain>
    </source>
</reference>
<gene>
    <name evidence="1" type="ORF">M407DRAFT_132067</name>
</gene>
<keyword evidence="2" id="KW-1185">Reference proteome</keyword>
<evidence type="ECO:0000313" key="1">
    <source>
        <dbReference type="EMBL" id="KIO20993.1"/>
    </source>
</evidence>
<protein>
    <submittedName>
        <fullName evidence="1">Uncharacterized protein</fullName>
    </submittedName>
</protein>
<sequence>MPDRDPDLDVVVYEAARRLHTGYELSFGDIDATGVLPRNLVMEYGTIWDPLTSRTMLPWPIQSLLNPNLTSKSLIQPEPILSTEQRLSRMSSLMCANLSCIQPACPVHGLGPQPRPRRERTSLTRMIEACGKPCGAACFQNHDQPLSVIKYELLPLYNMLKRFQLT</sequence>
<accession>A0A0C3KHN9</accession>
<reference evidence="1 2" key="1">
    <citation type="submission" date="2014-04" db="EMBL/GenBank/DDBJ databases">
        <authorList>
            <consortium name="DOE Joint Genome Institute"/>
            <person name="Kuo A."/>
            <person name="Girlanda M."/>
            <person name="Perotto S."/>
            <person name="Kohler A."/>
            <person name="Nagy L.G."/>
            <person name="Floudas D."/>
            <person name="Copeland A."/>
            <person name="Barry K.W."/>
            <person name="Cichocki N."/>
            <person name="Veneault-Fourrey C."/>
            <person name="LaButti K."/>
            <person name="Lindquist E.A."/>
            <person name="Lipzen A."/>
            <person name="Lundell T."/>
            <person name="Morin E."/>
            <person name="Murat C."/>
            <person name="Sun H."/>
            <person name="Tunlid A."/>
            <person name="Henrissat B."/>
            <person name="Grigoriev I.V."/>
            <person name="Hibbett D.S."/>
            <person name="Martin F."/>
            <person name="Nordberg H.P."/>
            <person name="Cantor M.N."/>
            <person name="Hua S.X."/>
        </authorList>
    </citation>
    <scope>NUCLEOTIDE SEQUENCE [LARGE SCALE GENOMIC DNA]</scope>
    <source>
        <strain evidence="1 2">MUT 4182</strain>
    </source>
</reference>
<organism evidence="1 2">
    <name type="scientific">Tulasnella calospora MUT 4182</name>
    <dbReference type="NCBI Taxonomy" id="1051891"/>
    <lineage>
        <taxon>Eukaryota</taxon>
        <taxon>Fungi</taxon>
        <taxon>Dikarya</taxon>
        <taxon>Basidiomycota</taxon>
        <taxon>Agaricomycotina</taxon>
        <taxon>Agaricomycetes</taxon>
        <taxon>Cantharellales</taxon>
        <taxon>Tulasnellaceae</taxon>
        <taxon>Tulasnella</taxon>
    </lineage>
</organism>
<dbReference type="HOGENOM" id="CLU_1603964_0_0_1"/>